<dbReference type="PANTHER" id="PTHR10445:SF0">
    <property type="entry name" value="GENERAL TRANSCRIPTION FACTOR IIF SUBUNIT 2"/>
    <property type="match status" value="1"/>
</dbReference>
<dbReference type="InterPro" id="IPR036388">
    <property type="entry name" value="WH-like_DNA-bd_sf"/>
</dbReference>
<dbReference type="PANTHER" id="PTHR10445">
    <property type="entry name" value="GENERAL TRANSCRIPTION FACTOR IIF SUBUNIT 2"/>
    <property type="match status" value="1"/>
</dbReference>
<dbReference type="InParanoid" id="A0A0G4H4A6"/>
<dbReference type="OrthoDB" id="26094at2759"/>
<feature type="compositionally biased region" description="Low complexity" evidence="1">
    <location>
        <begin position="186"/>
        <end position="197"/>
    </location>
</feature>
<evidence type="ECO:0000313" key="3">
    <source>
        <dbReference type="EMBL" id="CEM38596.1"/>
    </source>
</evidence>
<feature type="region of interest" description="Disordered" evidence="1">
    <location>
        <begin position="137"/>
        <end position="216"/>
    </location>
</feature>
<dbReference type="GO" id="GO:0005674">
    <property type="term" value="C:transcription factor TFIIF complex"/>
    <property type="evidence" value="ECO:0007669"/>
    <property type="project" value="InterPro"/>
</dbReference>
<dbReference type="GO" id="GO:0006367">
    <property type="term" value="P:transcription initiation at RNA polymerase II promoter"/>
    <property type="evidence" value="ECO:0007669"/>
    <property type="project" value="InterPro"/>
</dbReference>
<gene>
    <name evidence="3" type="ORF">Vbra_10588</name>
</gene>
<dbReference type="Pfam" id="PF02270">
    <property type="entry name" value="TFIIF_beta"/>
    <property type="match status" value="1"/>
</dbReference>
<dbReference type="Gene3D" id="1.10.10.10">
    <property type="entry name" value="Winged helix-like DNA-binding domain superfamily/Winged helix DNA-binding domain"/>
    <property type="match status" value="1"/>
</dbReference>
<name>A0A0G4H4A6_VITBC</name>
<feature type="domain" description="TFIIF beta subunit HTH" evidence="2">
    <location>
        <begin position="210"/>
        <end position="272"/>
    </location>
</feature>
<dbReference type="STRING" id="1169540.A0A0G4H4A6"/>
<dbReference type="InterPro" id="IPR040450">
    <property type="entry name" value="TFIIF_beta_HTH"/>
</dbReference>
<sequence>MSESASNGLNPPVQVQVHPLPVRLLKVPKAVADRWNQAQPSEILGHIVRERKMERLVLPHTPASSSMGVDGSSIRQYKVQSKPTEGVYVKGIATQGGEAVMSLEGEVQTTSTLVPFSDDLAAQQKLKKRVQLAQPERRVQTIETNPNERTSGVHQPRLFSYYKPDVAIRAGGPGGDDDDSSDEGRPAPARAAVAQQASRKPPSKQRDPPMDPDKLKDVLFRLFESQDAWNIKDLVGRTNQPHTHLKSVVELIADNDKQPGDKKQYYRLKPEFSTAHPAKRVRYE</sequence>
<dbReference type="SUPFAM" id="SSF46785">
    <property type="entry name" value="Winged helix' DNA-binding domain"/>
    <property type="match status" value="1"/>
</dbReference>
<evidence type="ECO:0000259" key="2">
    <source>
        <dbReference type="Pfam" id="PF02270"/>
    </source>
</evidence>
<keyword evidence="4" id="KW-1185">Reference proteome</keyword>
<proteinExistence type="predicted"/>
<accession>A0A0G4H4A6</accession>
<dbReference type="InterPro" id="IPR003196">
    <property type="entry name" value="TFIIF_beta"/>
</dbReference>
<dbReference type="EMBL" id="CDMY01000989">
    <property type="protein sequence ID" value="CEM38596.1"/>
    <property type="molecule type" value="Genomic_DNA"/>
</dbReference>
<evidence type="ECO:0000256" key="1">
    <source>
        <dbReference type="SAM" id="MobiDB-lite"/>
    </source>
</evidence>
<feature type="compositionally biased region" description="Basic and acidic residues" evidence="1">
    <location>
        <begin position="204"/>
        <end position="216"/>
    </location>
</feature>
<reference evidence="3 4" key="1">
    <citation type="submission" date="2014-11" db="EMBL/GenBank/DDBJ databases">
        <authorList>
            <person name="Zhu J."/>
            <person name="Qi W."/>
            <person name="Song R."/>
        </authorList>
    </citation>
    <scope>NUCLEOTIDE SEQUENCE [LARGE SCALE GENOMIC DNA]</scope>
</reference>
<feature type="compositionally biased region" description="Polar residues" evidence="1">
    <location>
        <begin position="141"/>
        <end position="153"/>
    </location>
</feature>
<dbReference type="Proteomes" id="UP000041254">
    <property type="component" value="Unassembled WGS sequence"/>
</dbReference>
<organism evidence="3 4">
    <name type="scientific">Vitrella brassicaformis (strain CCMP3155)</name>
    <dbReference type="NCBI Taxonomy" id="1169540"/>
    <lineage>
        <taxon>Eukaryota</taxon>
        <taxon>Sar</taxon>
        <taxon>Alveolata</taxon>
        <taxon>Colpodellida</taxon>
        <taxon>Vitrellaceae</taxon>
        <taxon>Vitrella</taxon>
    </lineage>
</organism>
<dbReference type="VEuPathDB" id="CryptoDB:Vbra_10588"/>
<dbReference type="AlphaFoldDB" id="A0A0G4H4A6"/>
<protein>
    <recommendedName>
        <fullName evidence="2">TFIIF beta subunit HTH domain-containing protein</fullName>
    </recommendedName>
</protein>
<dbReference type="InterPro" id="IPR036390">
    <property type="entry name" value="WH_DNA-bd_sf"/>
</dbReference>
<evidence type="ECO:0000313" key="4">
    <source>
        <dbReference type="Proteomes" id="UP000041254"/>
    </source>
</evidence>
<feature type="compositionally biased region" description="Basic and acidic residues" evidence="1">
    <location>
        <begin position="256"/>
        <end position="270"/>
    </location>
</feature>
<feature type="region of interest" description="Disordered" evidence="1">
    <location>
        <begin position="256"/>
        <end position="284"/>
    </location>
</feature>